<proteinExistence type="predicted"/>
<dbReference type="Proteomes" id="UP000315825">
    <property type="component" value="Unassembled WGS sequence"/>
</dbReference>
<accession>A0A520N1K6</accession>
<dbReference type="AlphaFoldDB" id="A0A520N1K6"/>
<name>A0A520N1K6_9GAMM</name>
<dbReference type="Pfam" id="PF00005">
    <property type="entry name" value="ABC_tran"/>
    <property type="match status" value="1"/>
</dbReference>
<dbReference type="SMART" id="SM00382">
    <property type="entry name" value="AAA"/>
    <property type="match status" value="1"/>
</dbReference>
<dbReference type="GO" id="GO:0005524">
    <property type="term" value="F:ATP binding"/>
    <property type="evidence" value="ECO:0007669"/>
    <property type="project" value="UniProtKB-KW"/>
</dbReference>
<dbReference type="GO" id="GO:0005886">
    <property type="term" value="C:plasma membrane"/>
    <property type="evidence" value="ECO:0007669"/>
    <property type="project" value="TreeGrafter"/>
</dbReference>
<dbReference type="InterPro" id="IPR003439">
    <property type="entry name" value="ABC_transporter-like_ATP-bd"/>
</dbReference>
<evidence type="ECO:0000256" key="1">
    <source>
        <dbReference type="ARBA" id="ARBA00022448"/>
    </source>
</evidence>
<protein>
    <submittedName>
        <fullName evidence="5">ATP-binding cassette domain-containing protein</fullName>
    </submittedName>
</protein>
<evidence type="ECO:0000256" key="3">
    <source>
        <dbReference type="ARBA" id="ARBA00022840"/>
    </source>
</evidence>
<evidence type="ECO:0000313" key="5">
    <source>
        <dbReference type="EMBL" id="RZO27351.1"/>
    </source>
</evidence>
<evidence type="ECO:0000256" key="2">
    <source>
        <dbReference type="ARBA" id="ARBA00022741"/>
    </source>
</evidence>
<dbReference type="PANTHER" id="PTHR45772">
    <property type="entry name" value="CONSERVED COMPONENT OF ABC TRANSPORTER FOR NATURAL AMINO ACIDS-RELATED"/>
    <property type="match status" value="1"/>
</dbReference>
<dbReference type="InterPro" id="IPR051120">
    <property type="entry name" value="ABC_AA/LPS_Transport"/>
</dbReference>
<sequence>MIEIKDLSKSLGEKRLFSNINFSINDKKITGLLGANGAGKTSLFRAIAGLSKVDNGRINFFSENLTSKNIEERSKLGLSYVPQENSLFDELTLRENLEIVIELKFKKLEKSKLQEIDHYLSRMNLKSKQHTKAKLLSGGEKRKSEILRSILLNAKFILLDEPFAGVDPISVDEINKILKDLSMRIGIFISDHNFRDVIKVCDNIILMNEGEVLLKGSSQEIMDDPIAKEFYFGREN</sequence>
<evidence type="ECO:0000313" key="6">
    <source>
        <dbReference type="Proteomes" id="UP000315825"/>
    </source>
</evidence>
<dbReference type="PANTHER" id="PTHR45772:SF10">
    <property type="entry name" value="LIPOPOLYSACCHARIDE EXPORT SYSTEM ATP-BINDING PROTEIN LPTB"/>
    <property type="match status" value="1"/>
</dbReference>
<dbReference type="EMBL" id="SHBE01000001">
    <property type="protein sequence ID" value="RZO27351.1"/>
    <property type="molecule type" value="Genomic_DNA"/>
</dbReference>
<organism evidence="5 6">
    <name type="scientific">SAR86 cluster bacterium</name>
    <dbReference type="NCBI Taxonomy" id="2030880"/>
    <lineage>
        <taxon>Bacteria</taxon>
        <taxon>Pseudomonadati</taxon>
        <taxon>Pseudomonadota</taxon>
        <taxon>Gammaproteobacteria</taxon>
        <taxon>SAR86 cluster</taxon>
    </lineage>
</organism>
<dbReference type="GO" id="GO:0016887">
    <property type="term" value="F:ATP hydrolysis activity"/>
    <property type="evidence" value="ECO:0007669"/>
    <property type="project" value="InterPro"/>
</dbReference>
<evidence type="ECO:0000259" key="4">
    <source>
        <dbReference type="PROSITE" id="PS50893"/>
    </source>
</evidence>
<dbReference type="Gene3D" id="3.40.50.300">
    <property type="entry name" value="P-loop containing nucleotide triphosphate hydrolases"/>
    <property type="match status" value="1"/>
</dbReference>
<dbReference type="InterPro" id="IPR027417">
    <property type="entry name" value="P-loop_NTPase"/>
</dbReference>
<feature type="domain" description="ABC transporter" evidence="4">
    <location>
        <begin position="2"/>
        <end position="234"/>
    </location>
</feature>
<dbReference type="PROSITE" id="PS50893">
    <property type="entry name" value="ABC_TRANSPORTER_2"/>
    <property type="match status" value="1"/>
</dbReference>
<dbReference type="InterPro" id="IPR003593">
    <property type="entry name" value="AAA+_ATPase"/>
</dbReference>
<keyword evidence="3 5" id="KW-0067">ATP-binding</keyword>
<keyword evidence="2" id="KW-0547">Nucleotide-binding</keyword>
<comment type="caution">
    <text evidence="5">The sequence shown here is derived from an EMBL/GenBank/DDBJ whole genome shotgun (WGS) entry which is preliminary data.</text>
</comment>
<dbReference type="SUPFAM" id="SSF52540">
    <property type="entry name" value="P-loop containing nucleoside triphosphate hydrolases"/>
    <property type="match status" value="1"/>
</dbReference>
<reference evidence="5 6" key="1">
    <citation type="submission" date="2019-02" db="EMBL/GenBank/DDBJ databases">
        <title>Prokaryotic population dynamics and viral predation in marine succession experiment using metagenomics: the confinement effect.</title>
        <authorList>
            <person name="Haro-Moreno J.M."/>
            <person name="Rodriguez-Valera F."/>
            <person name="Lopez-Perez M."/>
        </authorList>
    </citation>
    <scope>NUCLEOTIDE SEQUENCE [LARGE SCALE GENOMIC DNA]</scope>
    <source>
        <strain evidence="5">MED-G159</strain>
    </source>
</reference>
<gene>
    <name evidence="5" type="ORF">EVA92_00990</name>
</gene>
<keyword evidence="1" id="KW-0813">Transport</keyword>